<dbReference type="EMBL" id="JBANRG010000001">
    <property type="protein sequence ID" value="KAK7472442.1"/>
    <property type="molecule type" value="Genomic_DNA"/>
</dbReference>
<reference evidence="2 3" key="1">
    <citation type="submission" date="2024-01" db="EMBL/GenBank/DDBJ databases">
        <title>A draft genome for the cacao thread blight pathogen Marasmiellus scandens.</title>
        <authorList>
            <person name="Baruah I.K."/>
            <person name="Leung J."/>
            <person name="Bukari Y."/>
            <person name="Amoako-Attah I."/>
            <person name="Meinhardt L.W."/>
            <person name="Bailey B.A."/>
            <person name="Cohen S.P."/>
        </authorList>
    </citation>
    <scope>NUCLEOTIDE SEQUENCE [LARGE SCALE GENOMIC DNA]</scope>
    <source>
        <strain evidence="2 3">GH-19</strain>
    </source>
</reference>
<feature type="coiled-coil region" evidence="1">
    <location>
        <begin position="38"/>
        <end position="79"/>
    </location>
</feature>
<evidence type="ECO:0000256" key="1">
    <source>
        <dbReference type="SAM" id="Coils"/>
    </source>
</evidence>
<evidence type="ECO:0000313" key="2">
    <source>
        <dbReference type="EMBL" id="KAK7472442.1"/>
    </source>
</evidence>
<evidence type="ECO:0008006" key="4">
    <source>
        <dbReference type="Google" id="ProtNLM"/>
    </source>
</evidence>
<protein>
    <recommendedName>
        <fullName evidence="4">F-box domain-containing protein</fullName>
    </recommendedName>
</protein>
<accession>A0ABR1K8C1</accession>
<comment type="caution">
    <text evidence="2">The sequence shown here is derived from an EMBL/GenBank/DDBJ whole genome shotgun (WGS) entry which is preliminary data.</text>
</comment>
<keyword evidence="3" id="KW-1185">Reference proteome</keyword>
<dbReference type="Proteomes" id="UP001498398">
    <property type="component" value="Unassembled WGS sequence"/>
</dbReference>
<evidence type="ECO:0000313" key="3">
    <source>
        <dbReference type="Proteomes" id="UP001498398"/>
    </source>
</evidence>
<proteinExistence type="predicted"/>
<sequence length="572" mass="64473">MRLEDFLRTPGLPPSPFAKLPSSCIPSDADCIQIKSLIHNLQSEADDHDTEIRRLVKALAAKKRRRDALQRDADRYRAMISPVRQLPVEILMLIFEFACIRGPNTFSLEIPYRANSFGTTNALSRTCSLWRRIVISSPKLWTKISIDFEGIEEGEEMPGVVNLYLRRSEDLPLTLSVVAVHPHLASYYKLTLTSWFIFVSLLNECARWSDVHLDLSDDILNDGRIRTFFYGDLFGHPGTLRSLSLSWPEDDGPFDPAYFEFIDMLGPRKLDSLILKDSSILSEPLCTAHTVVIQNLSARLDIFSVFRNCPQTKHIVCTVFPQVHEGPSHPHRVQRTAYEHIESLTLESPKGACALSCILRLLNLPNLATLKLSASGLGCGVGIRQSLSMMLRQSFCASLDVLDLSGDLFMSSRDLIEVLSLTPSVTHFNLDAGLRYHAYFTRRFFQSLTFQDIPKGAPIHLSDTTTARIQTLLPRLRVCRFSLKQGPMSRFFIGHLPDPEDILRMLGSRRSCCDGRDKLAKFGLSAGLYSGVDAWRWAEVFSSTSSDICVLKQNGLDLELNISFLDGKRTRF</sequence>
<gene>
    <name evidence="2" type="ORF">VKT23_000557</name>
</gene>
<organism evidence="2 3">
    <name type="scientific">Marasmiellus scandens</name>
    <dbReference type="NCBI Taxonomy" id="2682957"/>
    <lineage>
        <taxon>Eukaryota</taxon>
        <taxon>Fungi</taxon>
        <taxon>Dikarya</taxon>
        <taxon>Basidiomycota</taxon>
        <taxon>Agaricomycotina</taxon>
        <taxon>Agaricomycetes</taxon>
        <taxon>Agaricomycetidae</taxon>
        <taxon>Agaricales</taxon>
        <taxon>Marasmiineae</taxon>
        <taxon>Omphalotaceae</taxon>
        <taxon>Marasmiellus</taxon>
    </lineage>
</organism>
<name>A0ABR1K8C1_9AGAR</name>
<keyword evidence="1" id="KW-0175">Coiled coil</keyword>